<keyword evidence="3" id="KW-1185">Reference proteome</keyword>
<dbReference type="EMBL" id="CP060139">
    <property type="protein sequence ID" value="QNR24247.1"/>
    <property type="molecule type" value="Genomic_DNA"/>
</dbReference>
<dbReference type="RefSeq" id="WP_210758776.1">
    <property type="nucleotide sequence ID" value="NZ_CP060139.1"/>
</dbReference>
<dbReference type="KEGG" id="chyd:H4K34_18055"/>
<dbReference type="GO" id="GO:0016740">
    <property type="term" value="F:transferase activity"/>
    <property type="evidence" value="ECO:0007669"/>
    <property type="project" value="UniProtKB-KW"/>
</dbReference>
<dbReference type="SUPFAM" id="SSF53448">
    <property type="entry name" value="Nucleotide-diphospho-sugar transferases"/>
    <property type="match status" value="1"/>
</dbReference>
<evidence type="ECO:0000313" key="3">
    <source>
        <dbReference type="Proteomes" id="UP000516305"/>
    </source>
</evidence>
<proteinExistence type="predicted"/>
<dbReference type="Proteomes" id="UP000516305">
    <property type="component" value="Chromosome"/>
</dbReference>
<protein>
    <submittedName>
        <fullName evidence="2">Glycosyltransferase</fullName>
    </submittedName>
</protein>
<dbReference type="InterPro" id="IPR029044">
    <property type="entry name" value="Nucleotide-diphossugar_trans"/>
</dbReference>
<gene>
    <name evidence="2" type="ORF">H4K34_18055</name>
</gene>
<organism evidence="2 3">
    <name type="scientific">Croceimicrobium hydrocarbonivorans</name>
    <dbReference type="NCBI Taxonomy" id="2761580"/>
    <lineage>
        <taxon>Bacteria</taxon>
        <taxon>Pseudomonadati</taxon>
        <taxon>Bacteroidota</taxon>
        <taxon>Flavobacteriia</taxon>
        <taxon>Flavobacteriales</taxon>
        <taxon>Owenweeksiaceae</taxon>
        <taxon>Croceimicrobium</taxon>
    </lineage>
</organism>
<dbReference type="Pfam" id="PF00535">
    <property type="entry name" value="Glycos_transf_2"/>
    <property type="match status" value="1"/>
</dbReference>
<dbReference type="InterPro" id="IPR001173">
    <property type="entry name" value="Glyco_trans_2-like"/>
</dbReference>
<dbReference type="PANTHER" id="PTHR43685:SF2">
    <property type="entry name" value="GLYCOSYLTRANSFERASE 2-LIKE DOMAIN-CONTAINING PROTEIN"/>
    <property type="match status" value="1"/>
</dbReference>
<feature type="domain" description="Glycosyltransferase 2-like" evidence="1">
    <location>
        <begin position="15"/>
        <end position="139"/>
    </location>
</feature>
<name>A0A7H0VEU9_9FLAO</name>
<dbReference type="Gene3D" id="3.90.550.10">
    <property type="entry name" value="Spore Coat Polysaccharide Biosynthesis Protein SpsA, Chain A"/>
    <property type="match status" value="1"/>
</dbReference>
<evidence type="ECO:0000313" key="2">
    <source>
        <dbReference type="EMBL" id="QNR24247.1"/>
    </source>
</evidence>
<dbReference type="CDD" id="cd00761">
    <property type="entry name" value="Glyco_tranf_GTA_type"/>
    <property type="match status" value="1"/>
</dbReference>
<keyword evidence="2" id="KW-0808">Transferase</keyword>
<reference evidence="2 3" key="1">
    <citation type="submission" date="2020-08" db="EMBL/GenBank/DDBJ databases">
        <title>Croceimicrobium hydrocarbonivorans gen. nov., sp. nov., a novel marine bacterium isolated from a bacterial consortium that degrades polyethylene terephthalate.</title>
        <authorList>
            <person name="Liu R."/>
        </authorList>
    </citation>
    <scope>NUCLEOTIDE SEQUENCE [LARGE SCALE GENOMIC DNA]</scope>
    <source>
        <strain evidence="2 3">A20-9</strain>
    </source>
</reference>
<dbReference type="InterPro" id="IPR050834">
    <property type="entry name" value="Glycosyltransf_2"/>
</dbReference>
<dbReference type="PANTHER" id="PTHR43685">
    <property type="entry name" value="GLYCOSYLTRANSFERASE"/>
    <property type="match status" value="1"/>
</dbReference>
<sequence length="297" mass="34445">MELSIAILVYCFSPLKLVEELLKQARNLGVNFEILVYDDGSGPIWQEQLSTELEPLPEVFLHKGSQNQGRAAGRNILASKASGKYILMIDGDNRIDSPHFLSDYFNVRKPKTVIVGGRYTDDKALPGTELRWLFAQKREVQDLAERKAHPYENFQTNCFLADAEIFRKLKFEENLKTYGYEDSLFGFALEAEGIPILHIQNPQYHAADDRNLAFLAKSEEAMESLIWIQQNHPQWAHRFKLLRILNTLKKWKLERISYSLLNAWEKSLRSSLDSPGPSLWRFDLFRLHRLIQADLHQ</sequence>
<evidence type="ECO:0000259" key="1">
    <source>
        <dbReference type="Pfam" id="PF00535"/>
    </source>
</evidence>
<accession>A0A7H0VEU9</accession>
<dbReference type="AlphaFoldDB" id="A0A7H0VEU9"/>